<feature type="binding site" evidence="8">
    <location>
        <position position="99"/>
    </location>
    <ligand>
        <name>S-adenosyl-L-methionine</name>
        <dbReference type="ChEBI" id="CHEBI:59789"/>
    </ligand>
</feature>
<evidence type="ECO:0000256" key="4">
    <source>
        <dbReference type="ARBA" id="ARBA00022842"/>
    </source>
</evidence>
<comment type="cofactor">
    <cofactor evidence="8">
        <name>S-adenosyl-L-methionine</name>
        <dbReference type="ChEBI" id="CHEBI:59789"/>
    </cofactor>
    <text evidence="8">Binds 1 S-adenosyl-L-methionine per subunit.</text>
</comment>
<evidence type="ECO:0000313" key="10">
    <source>
        <dbReference type="EMBL" id="MFG3817739.1"/>
    </source>
</evidence>
<dbReference type="PIRSF" id="PIRSF000370">
    <property type="entry name" value="QueE"/>
    <property type="match status" value="1"/>
</dbReference>
<dbReference type="SFLD" id="SFLDS00029">
    <property type="entry name" value="Radical_SAM"/>
    <property type="match status" value="1"/>
</dbReference>
<dbReference type="SUPFAM" id="SSF102114">
    <property type="entry name" value="Radical SAM enzymes"/>
    <property type="match status" value="1"/>
</dbReference>
<keyword evidence="4 8" id="KW-0460">Magnesium</keyword>
<keyword evidence="3 8" id="KW-0479">Metal-binding</keyword>
<gene>
    <name evidence="8" type="primary">queE</name>
    <name evidence="10" type="ORF">VPK24_08830</name>
</gene>
<keyword evidence="5 8" id="KW-0408">Iron</keyword>
<accession>A0ABW7C994</accession>
<keyword evidence="6 8" id="KW-0411">Iron-sulfur</keyword>
<evidence type="ECO:0000256" key="7">
    <source>
        <dbReference type="ARBA" id="ARBA00023239"/>
    </source>
</evidence>
<dbReference type="PANTHER" id="PTHR42836:SF1">
    <property type="entry name" value="7-CARBOXY-7-DEAZAGUANINE SYNTHASE"/>
    <property type="match status" value="1"/>
</dbReference>
<feature type="binding site" evidence="8">
    <location>
        <begin position="42"/>
        <end position="44"/>
    </location>
    <ligand>
        <name>S-adenosyl-L-methionine</name>
        <dbReference type="ChEBI" id="CHEBI:59789"/>
    </ligand>
</feature>
<dbReference type="PROSITE" id="PS51918">
    <property type="entry name" value="RADICAL_SAM"/>
    <property type="match status" value="1"/>
</dbReference>
<evidence type="ECO:0000256" key="5">
    <source>
        <dbReference type="ARBA" id="ARBA00023004"/>
    </source>
</evidence>
<feature type="binding site" evidence="8">
    <location>
        <position position="45"/>
    </location>
    <ligand>
        <name>Mg(2+)</name>
        <dbReference type="ChEBI" id="CHEBI:18420"/>
    </ligand>
</feature>
<dbReference type="Pfam" id="PF04055">
    <property type="entry name" value="Radical_SAM"/>
    <property type="match status" value="1"/>
</dbReference>
<keyword evidence="8" id="KW-0671">Queuosine biosynthesis</keyword>
<dbReference type="CDD" id="cd01335">
    <property type="entry name" value="Radical_SAM"/>
    <property type="match status" value="1"/>
</dbReference>
<dbReference type="InterPro" id="IPR024924">
    <property type="entry name" value="7-CO-7-deazaguanine_synth-like"/>
</dbReference>
<dbReference type="EMBL" id="JAZAQF010000052">
    <property type="protein sequence ID" value="MFG3817739.1"/>
    <property type="molecule type" value="Genomic_DNA"/>
</dbReference>
<comment type="caution">
    <text evidence="10">The sequence shown here is derived from an EMBL/GenBank/DDBJ whole genome shotgun (WGS) entry which is preliminary data.</text>
</comment>
<feature type="binding site" evidence="8">
    <location>
        <position position="97"/>
    </location>
    <ligand>
        <name>substrate</name>
    </ligand>
</feature>
<feature type="binding site" evidence="8">
    <location>
        <begin position="17"/>
        <end position="19"/>
    </location>
    <ligand>
        <name>substrate</name>
    </ligand>
</feature>
<dbReference type="InterPro" id="IPR058240">
    <property type="entry name" value="rSAM_sf"/>
</dbReference>
<feature type="binding site" evidence="8">
    <location>
        <position position="32"/>
    </location>
    <ligand>
        <name>substrate</name>
    </ligand>
</feature>
<evidence type="ECO:0000256" key="6">
    <source>
        <dbReference type="ARBA" id="ARBA00023014"/>
    </source>
</evidence>
<keyword evidence="1 8" id="KW-0004">4Fe-4S</keyword>
<feature type="binding site" evidence="8">
    <location>
        <position position="36"/>
    </location>
    <ligand>
        <name>[4Fe-4S] cluster</name>
        <dbReference type="ChEBI" id="CHEBI:49883"/>
        <note>4Fe-4S-S-AdoMet</note>
    </ligand>
</feature>
<evidence type="ECO:0000256" key="3">
    <source>
        <dbReference type="ARBA" id="ARBA00022723"/>
    </source>
</evidence>
<feature type="binding site" evidence="8">
    <location>
        <position position="40"/>
    </location>
    <ligand>
        <name>[4Fe-4S] cluster</name>
        <dbReference type="ChEBI" id="CHEBI:49883"/>
        <note>4Fe-4S-S-AdoMet</note>
    </ligand>
</feature>
<keyword evidence="2 8" id="KW-0949">S-adenosyl-L-methionine</keyword>
<evidence type="ECO:0000313" key="11">
    <source>
        <dbReference type="Proteomes" id="UP001604335"/>
    </source>
</evidence>
<comment type="caution">
    <text evidence="8">Lacks conserved residue(s) required for the propagation of feature annotation.</text>
</comment>
<keyword evidence="7 8" id="KW-0456">Lyase</keyword>
<feature type="domain" description="Radical SAM core" evidence="9">
    <location>
        <begin position="23"/>
        <end position="262"/>
    </location>
</feature>
<sequence length="262" mass="29382">MSDRVATARLIEVFSAIQGEGPIVGTRQLFIRFAQCDLRCDYCDSDRTWVAPDHCDIEQTPGLRDFVTVANPVSQSQLLDWVQQLDRPHLHDSISITGGEPLLHSRFLQDFLPALKTVSSLPVYLETGGHRPQQLESLLPWLDWIGMDLKLPSVSSETHWEAHGEFLRLAVAAQKWVFVKAIVSEATTLADLTRSAELVAAIDPHLVYVMQPVSPLPAPIKPDRQPPQAPQPEQVLAWQQHLKQWLPQVIVIPQTHKAIGQL</sequence>
<name>A0ABW7C994_9CYAN</name>
<comment type="function">
    <text evidence="8">Catalyzes the complex heterocyclic radical-mediated conversion of 6-carboxy-5,6,7,8-tetrahydropterin (CPH4) to 7-carboxy-7-deazaguanine (CDG), a step common to the biosynthetic pathways of all 7-deazapurine-containing compounds.</text>
</comment>
<dbReference type="InterPro" id="IPR007197">
    <property type="entry name" value="rSAM"/>
</dbReference>
<dbReference type="HAMAP" id="MF_00917">
    <property type="entry name" value="QueE"/>
    <property type="match status" value="1"/>
</dbReference>
<comment type="cofactor">
    <cofactor evidence="8">
        <name>Mg(2+)</name>
        <dbReference type="ChEBI" id="CHEBI:18420"/>
    </cofactor>
</comment>
<proteinExistence type="inferred from homology"/>
<protein>
    <recommendedName>
        <fullName evidence="8">7-carboxy-7-deazaguanine synthase</fullName>
        <shortName evidence="8">CDG synthase</shortName>
        <ecNumber evidence="8">4.3.99.3</ecNumber>
    </recommendedName>
    <alternativeName>
        <fullName evidence="8">Queuosine biosynthesis protein QueE</fullName>
    </alternativeName>
</protein>
<dbReference type="PANTHER" id="PTHR42836">
    <property type="entry name" value="7-CARBOXY-7-DEAZAGUANINE SYNTHASE"/>
    <property type="match status" value="1"/>
</dbReference>
<evidence type="ECO:0000256" key="2">
    <source>
        <dbReference type="ARBA" id="ARBA00022691"/>
    </source>
</evidence>
<comment type="pathway">
    <text evidence="8">Purine metabolism; 7-cyano-7-deazaguanine biosynthesis.</text>
</comment>
<dbReference type="RefSeq" id="WP_393012279.1">
    <property type="nucleotide sequence ID" value="NZ_JAZAQF010000052.1"/>
</dbReference>
<organism evidence="10 11">
    <name type="scientific">Limnothrix redekei LRLZ20PSL1</name>
    <dbReference type="NCBI Taxonomy" id="3112953"/>
    <lineage>
        <taxon>Bacteria</taxon>
        <taxon>Bacillati</taxon>
        <taxon>Cyanobacteriota</taxon>
        <taxon>Cyanophyceae</taxon>
        <taxon>Pseudanabaenales</taxon>
        <taxon>Pseudanabaenaceae</taxon>
        <taxon>Limnothrix</taxon>
    </lineage>
</organism>
<evidence type="ECO:0000256" key="8">
    <source>
        <dbReference type="HAMAP-Rule" id="MF_00917"/>
    </source>
</evidence>
<comment type="similarity">
    <text evidence="8">Belongs to the radical SAM superfamily. 7-carboxy-7-deazaguanine synthase family.</text>
</comment>
<reference evidence="11" key="1">
    <citation type="journal article" date="2024" name="Algal Res.">
        <title>Biochemical, toxicological and genomic investigation of a high-biomass producing Limnothrix strain isolated from Italian shallow drinking water reservoir.</title>
        <authorList>
            <person name="Simonazzi M."/>
            <person name="Shishido T.K."/>
            <person name="Delbaje E."/>
            <person name="Wahlsten M."/>
            <person name="Fewer D.P."/>
            <person name="Sivonen K."/>
            <person name="Pezzolesi L."/>
            <person name="Pistocchi R."/>
        </authorList>
    </citation>
    <scope>NUCLEOTIDE SEQUENCE [LARGE SCALE GENOMIC DNA]</scope>
    <source>
        <strain evidence="11">LRLZ20PSL1</strain>
    </source>
</reference>
<dbReference type="Gene3D" id="3.20.20.70">
    <property type="entry name" value="Aldolase class I"/>
    <property type="match status" value="1"/>
</dbReference>
<evidence type="ECO:0000256" key="1">
    <source>
        <dbReference type="ARBA" id="ARBA00022485"/>
    </source>
</evidence>
<dbReference type="InterPro" id="IPR013785">
    <property type="entry name" value="Aldolase_TIM"/>
</dbReference>
<feature type="binding site" evidence="8">
    <location>
        <position position="43"/>
    </location>
    <ligand>
        <name>[4Fe-4S] cluster</name>
        <dbReference type="ChEBI" id="CHEBI:49883"/>
        <note>4Fe-4S-S-AdoMet</note>
    </ligand>
</feature>
<evidence type="ECO:0000259" key="9">
    <source>
        <dbReference type="PROSITE" id="PS51918"/>
    </source>
</evidence>
<keyword evidence="11" id="KW-1185">Reference proteome</keyword>
<comment type="subunit">
    <text evidence="8">Homodimer.</text>
</comment>
<dbReference type="Proteomes" id="UP001604335">
    <property type="component" value="Unassembled WGS sequence"/>
</dbReference>
<dbReference type="EC" id="4.3.99.3" evidence="8"/>
<comment type="cofactor">
    <cofactor evidence="8">
        <name>[4Fe-4S] cluster</name>
        <dbReference type="ChEBI" id="CHEBI:49883"/>
    </cofactor>
    <text evidence="8">Binds 1 [4Fe-4S] cluster. The cluster is coordinated with 3 cysteines and an exchangeable S-adenosyl-L-methionine.</text>
</comment>
<comment type="catalytic activity">
    <reaction evidence="8">
        <text>6-carboxy-5,6,7,8-tetrahydropterin + H(+) = 7-carboxy-7-carbaguanine + NH4(+)</text>
        <dbReference type="Rhea" id="RHEA:27974"/>
        <dbReference type="ChEBI" id="CHEBI:15378"/>
        <dbReference type="ChEBI" id="CHEBI:28938"/>
        <dbReference type="ChEBI" id="CHEBI:61032"/>
        <dbReference type="ChEBI" id="CHEBI:61036"/>
        <dbReference type="EC" id="4.3.99.3"/>
    </reaction>
</comment>